<sequence>MALSAKKVVTSLGAENNHTGVEDVYQLWNYHARGNGDIGNKPSYSLEQARDQITRGNTSWNGEKVFGKPAALTYSFLQSVSDADMPKEDNGAPKFTGFVKFNDAQMQYAKLALQTWADVANVTFQEVPDSQHATIRFGNYTRTSSGQIDNNSQAFGFYPGNSKWAGSAWFNYNQADNQRPDINEFGRNTLAHEIGHTLGLFHPGDYDASDGNPGYKDVTYAEDTRQFSIMSYWHESYTGGDFHGYHASAPLLDDIAAIQKLYGANLTTRTGDTVYGFHSNSGRDFYTATDSKTPLVFSVWDAGGNDTFDFSGYADNQRISLISTTLSDVGGLKGNVSIAAGAVIENAIGGSGNDVIVGNVSNNRIDGGAGNDVIFGDGGADILTGGKGKDIFVYALDKDSLSSSPDIITDFQRGEDKIDLSAFNKNHNLNFVNQFSGNQNEVLLNWNEQAHQTNVWLHLNGHENADFMIKVTGAPLQTSDFIV</sequence>
<evidence type="ECO:0000256" key="4">
    <source>
        <dbReference type="ARBA" id="ARBA00004613"/>
    </source>
</evidence>
<evidence type="ECO:0000256" key="9">
    <source>
        <dbReference type="ARBA" id="ARBA00022670"/>
    </source>
</evidence>
<keyword evidence="20" id="KW-1185">Reference proteome</keyword>
<evidence type="ECO:0000256" key="11">
    <source>
        <dbReference type="ARBA" id="ARBA00022729"/>
    </source>
</evidence>
<keyword evidence="13 19" id="KW-0378">Hydrolase</keyword>
<dbReference type="Pfam" id="PF08548">
    <property type="entry name" value="Peptidase_M10_C"/>
    <property type="match status" value="1"/>
</dbReference>
<feature type="domain" description="Peptidase metallopeptidase" evidence="18">
    <location>
        <begin position="62"/>
        <end position="248"/>
    </location>
</feature>
<keyword evidence="17" id="KW-0865">Zymogen</keyword>
<comment type="similarity">
    <text evidence="5">Belongs to the peptidase M10B family.</text>
</comment>
<comment type="similarity">
    <text evidence="6">Belongs to the peptidase M10A family.</text>
</comment>
<dbReference type="PIRSF" id="PIRSF001205">
    <property type="entry name" value="Peptidase_M10B"/>
    <property type="match status" value="1"/>
</dbReference>
<evidence type="ECO:0000256" key="16">
    <source>
        <dbReference type="ARBA" id="ARBA00023049"/>
    </source>
</evidence>
<dbReference type="PROSITE" id="PS00330">
    <property type="entry name" value="HEMOLYSIN_CALCIUM"/>
    <property type="match status" value="1"/>
</dbReference>
<reference evidence="19 20" key="1">
    <citation type="submission" date="2022-12" db="EMBL/GenBank/DDBJ databases">
        <title>Complete genome sequencing of Dickeya lacustris type strain LMG30899.</title>
        <authorList>
            <person name="Dobhal S."/>
            <person name="Arizala D."/>
            <person name="Arif M."/>
        </authorList>
    </citation>
    <scope>NUCLEOTIDE SEQUENCE [LARGE SCALE GENOMIC DNA]</scope>
    <source>
        <strain evidence="19 20">LMG30899</strain>
    </source>
</reference>
<evidence type="ECO:0000256" key="1">
    <source>
        <dbReference type="ARBA" id="ARBA00001609"/>
    </source>
</evidence>
<dbReference type="GO" id="GO:0008237">
    <property type="term" value="F:metallopeptidase activity"/>
    <property type="evidence" value="ECO:0007669"/>
    <property type="project" value="UniProtKB-KW"/>
</dbReference>
<dbReference type="InterPro" id="IPR034033">
    <property type="entry name" value="Serralysin-like"/>
</dbReference>
<dbReference type="InterPro" id="IPR001818">
    <property type="entry name" value="Pept_M10_metallopeptidase"/>
</dbReference>
<evidence type="ECO:0000256" key="5">
    <source>
        <dbReference type="ARBA" id="ARBA00009490"/>
    </source>
</evidence>
<protein>
    <recommendedName>
        <fullName evidence="7">serralysin</fullName>
        <ecNumber evidence="7">3.4.24.40</ecNumber>
    </recommendedName>
</protein>
<dbReference type="PRINTS" id="PR00313">
    <property type="entry name" value="CABNDNGRPT"/>
</dbReference>
<dbReference type="RefSeq" id="WP_125259501.1">
    <property type="nucleotide sequence ID" value="NZ_CP114280.1"/>
</dbReference>
<evidence type="ECO:0000256" key="17">
    <source>
        <dbReference type="ARBA" id="ARBA00023145"/>
    </source>
</evidence>
<dbReference type="Gene3D" id="2.150.10.10">
    <property type="entry name" value="Serralysin-like metalloprotease, C-terminal"/>
    <property type="match status" value="1"/>
</dbReference>
<dbReference type="InterPro" id="IPR016294">
    <property type="entry name" value="Pept_M10B"/>
</dbReference>
<dbReference type="Pfam" id="PF00353">
    <property type="entry name" value="HemolysinCabind"/>
    <property type="match status" value="1"/>
</dbReference>
<evidence type="ECO:0000256" key="12">
    <source>
        <dbReference type="ARBA" id="ARBA00022737"/>
    </source>
</evidence>
<dbReference type="EC" id="3.4.24.40" evidence="7"/>
<evidence type="ECO:0000256" key="3">
    <source>
        <dbReference type="ARBA" id="ARBA00001947"/>
    </source>
</evidence>
<keyword evidence="12" id="KW-0677">Repeat</keyword>
<keyword evidence="8" id="KW-0964">Secreted</keyword>
<dbReference type="Pfam" id="PF00413">
    <property type="entry name" value="Peptidase_M10"/>
    <property type="match status" value="1"/>
</dbReference>
<dbReference type="InterPro" id="IPR001343">
    <property type="entry name" value="Hemolysn_Ca-bd"/>
</dbReference>
<dbReference type="SMART" id="SM00235">
    <property type="entry name" value="ZnMc"/>
    <property type="match status" value="1"/>
</dbReference>
<comment type="cofactor">
    <cofactor evidence="2">
        <name>Ca(2+)</name>
        <dbReference type="ChEBI" id="CHEBI:29108"/>
    </cofactor>
</comment>
<dbReference type="SUPFAM" id="SSF51120">
    <property type="entry name" value="beta-Roll"/>
    <property type="match status" value="1"/>
</dbReference>
<gene>
    <name evidence="19" type="ORF">O1Q98_01665</name>
</gene>
<dbReference type="PANTHER" id="PTHR10201:SF291">
    <property type="entry name" value="MATRIX METALLOPROTEINASE 1, ISOFORM C-RELATED"/>
    <property type="match status" value="1"/>
</dbReference>
<keyword evidence="10" id="KW-0479">Metal-binding</keyword>
<keyword evidence="16 19" id="KW-0482">Metalloprotease</keyword>
<evidence type="ECO:0000256" key="6">
    <source>
        <dbReference type="ARBA" id="ARBA00010370"/>
    </source>
</evidence>
<evidence type="ECO:0000256" key="2">
    <source>
        <dbReference type="ARBA" id="ARBA00001913"/>
    </source>
</evidence>
<comment type="cofactor">
    <cofactor evidence="3">
        <name>Zn(2+)</name>
        <dbReference type="ChEBI" id="CHEBI:29105"/>
    </cofactor>
</comment>
<evidence type="ECO:0000256" key="13">
    <source>
        <dbReference type="ARBA" id="ARBA00022801"/>
    </source>
</evidence>
<dbReference type="Gene3D" id="3.40.390.10">
    <property type="entry name" value="Collagenase (Catalytic Domain)"/>
    <property type="match status" value="1"/>
</dbReference>
<dbReference type="NCBIfam" id="NF035945">
    <property type="entry name" value="Zn_serralysin"/>
    <property type="match status" value="1"/>
</dbReference>
<dbReference type="InterPro" id="IPR013858">
    <property type="entry name" value="Peptidase_M10B_C"/>
</dbReference>
<evidence type="ECO:0000256" key="7">
    <source>
        <dbReference type="ARBA" id="ARBA00012422"/>
    </source>
</evidence>
<evidence type="ECO:0000256" key="14">
    <source>
        <dbReference type="ARBA" id="ARBA00022833"/>
    </source>
</evidence>
<dbReference type="PANTHER" id="PTHR10201">
    <property type="entry name" value="MATRIX METALLOPROTEINASE"/>
    <property type="match status" value="1"/>
</dbReference>
<dbReference type="EMBL" id="CP114280">
    <property type="protein sequence ID" value="WFN56063.1"/>
    <property type="molecule type" value="Genomic_DNA"/>
</dbReference>
<comment type="catalytic activity">
    <reaction evidence="1">
        <text>Preferential cleavage of bonds with hydrophobic residues in P1'.</text>
        <dbReference type="EC" id="3.4.24.40"/>
    </reaction>
</comment>
<dbReference type="CDD" id="cd04277">
    <property type="entry name" value="ZnMc_serralysin_like"/>
    <property type="match status" value="1"/>
</dbReference>
<comment type="subcellular location">
    <subcellularLocation>
        <location evidence="4">Secreted</location>
    </subcellularLocation>
</comment>
<dbReference type="InterPro" id="IPR006026">
    <property type="entry name" value="Peptidase_Metallo"/>
</dbReference>
<keyword evidence="9" id="KW-0645">Protease</keyword>
<dbReference type="SUPFAM" id="SSF55486">
    <property type="entry name" value="Metalloproteases ('zincins'), catalytic domain"/>
    <property type="match status" value="1"/>
</dbReference>
<evidence type="ECO:0000259" key="18">
    <source>
        <dbReference type="SMART" id="SM00235"/>
    </source>
</evidence>
<keyword evidence="15" id="KW-0106">Calcium</keyword>
<proteinExistence type="inferred from homology"/>
<accession>A0ABY8G7X6</accession>
<dbReference type="InterPro" id="IPR024079">
    <property type="entry name" value="MetalloPept_cat_dom_sf"/>
</dbReference>
<organism evidence="19 20">
    <name type="scientific">Dickeya lacustris</name>
    <dbReference type="NCBI Taxonomy" id="2259638"/>
    <lineage>
        <taxon>Bacteria</taxon>
        <taxon>Pseudomonadati</taxon>
        <taxon>Pseudomonadota</taxon>
        <taxon>Gammaproteobacteria</taxon>
        <taxon>Enterobacterales</taxon>
        <taxon>Pectobacteriaceae</taxon>
        <taxon>Dickeya</taxon>
    </lineage>
</organism>
<evidence type="ECO:0000313" key="19">
    <source>
        <dbReference type="EMBL" id="WFN56063.1"/>
    </source>
</evidence>
<evidence type="ECO:0000256" key="10">
    <source>
        <dbReference type="ARBA" id="ARBA00022723"/>
    </source>
</evidence>
<evidence type="ECO:0000256" key="15">
    <source>
        <dbReference type="ARBA" id="ARBA00022837"/>
    </source>
</evidence>
<evidence type="ECO:0000313" key="20">
    <source>
        <dbReference type="Proteomes" id="UP001219630"/>
    </source>
</evidence>
<name>A0ABY8G7X6_9GAMM</name>
<dbReference type="InterPro" id="IPR011049">
    <property type="entry name" value="Serralysin-like_metalloprot_C"/>
</dbReference>
<dbReference type="Proteomes" id="UP001219630">
    <property type="component" value="Chromosome"/>
</dbReference>
<keyword evidence="14" id="KW-0862">Zinc</keyword>
<keyword evidence="11" id="KW-0732">Signal</keyword>
<dbReference type="InterPro" id="IPR018511">
    <property type="entry name" value="Hemolysin-typ_Ca-bd_CS"/>
</dbReference>
<evidence type="ECO:0000256" key="8">
    <source>
        <dbReference type="ARBA" id="ARBA00022525"/>
    </source>
</evidence>